<dbReference type="GO" id="GO:0005524">
    <property type="term" value="F:ATP binding"/>
    <property type="evidence" value="ECO:0007669"/>
    <property type="project" value="UniProtKB-KW"/>
</dbReference>
<evidence type="ECO:0000256" key="6">
    <source>
        <dbReference type="ARBA" id="ARBA00022777"/>
    </source>
</evidence>
<keyword evidence="6 11" id="KW-0418">Kinase</keyword>
<evidence type="ECO:0000313" key="12">
    <source>
        <dbReference type="Proteomes" id="UP000249886"/>
    </source>
</evidence>
<dbReference type="Gene3D" id="3.30.565.10">
    <property type="entry name" value="Histidine kinase-like ATPase, C-terminal domain"/>
    <property type="match status" value="1"/>
</dbReference>
<sequence length="377" mass="40638">MVIDRIIAGTIFVLGMVQIALMYAAPDMAPLSMTAPTLVLVAIMVAAYIIEATTIFFRRTRPVSMLWICLIAEAVTMGTAIMQGLHNSNTNNLAIPFLSYAVIRYAPKPVPHLIAQTSVYTLMLTLVWTCFNTTPSSLLVRGGIGVFSGLASFALGVGIGYIVSNNQRLVAAQRQTLLAEERTRIARELHDTTAHHLSSIAIQTTAARAILHSNPTAVEKQLEGISTSISQALADVRATVNTLRTPTEAEATHTPQPTIARIPDLITECRNLGMSIRVTGPGLRTNLTAPEQQCAYRTIQEALTNARKHASGAPVTINLDEAGLMVTTHGIFTPGEPRRIVPGRGSVGMQERANHCGATLINEPDSDGWKVALTWKT</sequence>
<name>A0A6H9XP36_9CORY</name>
<keyword evidence="9" id="KW-1133">Transmembrane helix</keyword>
<dbReference type="AlphaFoldDB" id="A0A6H9XP36"/>
<feature type="transmembrane region" description="Helical" evidence="9">
    <location>
        <begin position="138"/>
        <end position="163"/>
    </location>
</feature>
<dbReference type="EMBL" id="UARK01000034">
    <property type="protein sequence ID" value="SPW33674.1"/>
    <property type="molecule type" value="Genomic_DNA"/>
</dbReference>
<keyword evidence="4 11" id="KW-0808">Transferase</keyword>
<dbReference type="PANTHER" id="PTHR24421">
    <property type="entry name" value="NITRATE/NITRITE SENSOR PROTEIN NARX-RELATED"/>
    <property type="match status" value="1"/>
</dbReference>
<dbReference type="InterPro" id="IPR036890">
    <property type="entry name" value="HATPase_C_sf"/>
</dbReference>
<proteinExistence type="predicted"/>
<feature type="transmembrane region" description="Helical" evidence="9">
    <location>
        <begin position="37"/>
        <end position="57"/>
    </location>
</feature>
<dbReference type="GO" id="GO:0016020">
    <property type="term" value="C:membrane"/>
    <property type="evidence" value="ECO:0007669"/>
    <property type="project" value="InterPro"/>
</dbReference>
<gene>
    <name evidence="11" type="primary">tcsS7</name>
    <name evidence="11" type="ORF">NCTC10254_02457</name>
</gene>
<dbReference type="InterPro" id="IPR050482">
    <property type="entry name" value="Sensor_HK_TwoCompSys"/>
</dbReference>
<comment type="catalytic activity">
    <reaction evidence="1">
        <text>ATP + protein L-histidine = ADP + protein N-phospho-L-histidine.</text>
        <dbReference type="EC" id="2.7.13.3"/>
    </reaction>
</comment>
<dbReference type="Gene3D" id="1.20.5.1930">
    <property type="match status" value="1"/>
</dbReference>
<dbReference type="GeneID" id="84574554"/>
<evidence type="ECO:0000256" key="9">
    <source>
        <dbReference type="SAM" id="Phobius"/>
    </source>
</evidence>
<dbReference type="CDD" id="cd16917">
    <property type="entry name" value="HATPase_UhpB-NarQ-NarX-like"/>
    <property type="match status" value="1"/>
</dbReference>
<keyword evidence="9" id="KW-0812">Transmembrane</keyword>
<evidence type="ECO:0000313" key="11">
    <source>
        <dbReference type="EMBL" id="SPW33674.1"/>
    </source>
</evidence>
<keyword evidence="3" id="KW-0597">Phosphoprotein</keyword>
<organism evidence="11 12">
    <name type="scientific">Corynebacterium matruchotii</name>
    <dbReference type="NCBI Taxonomy" id="43768"/>
    <lineage>
        <taxon>Bacteria</taxon>
        <taxon>Bacillati</taxon>
        <taxon>Actinomycetota</taxon>
        <taxon>Actinomycetes</taxon>
        <taxon>Mycobacteriales</taxon>
        <taxon>Corynebacteriaceae</taxon>
        <taxon>Corynebacterium</taxon>
    </lineage>
</organism>
<keyword evidence="8" id="KW-0902">Two-component regulatory system</keyword>
<feature type="domain" description="Signal transduction histidine kinase subgroup 3 dimerisation and phosphoacceptor" evidence="10">
    <location>
        <begin position="181"/>
        <end position="247"/>
    </location>
</feature>
<protein>
    <recommendedName>
        <fullName evidence="2">histidine kinase</fullName>
        <ecNumber evidence="2">2.7.13.3</ecNumber>
    </recommendedName>
</protein>
<evidence type="ECO:0000259" key="10">
    <source>
        <dbReference type="Pfam" id="PF07730"/>
    </source>
</evidence>
<evidence type="ECO:0000256" key="7">
    <source>
        <dbReference type="ARBA" id="ARBA00022840"/>
    </source>
</evidence>
<feature type="transmembrane region" description="Helical" evidence="9">
    <location>
        <begin position="64"/>
        <end position="85"/>
    </location>
</feature>
<evidence type="ECO:0000256" key="1">
    <source>
        <dbReference type="ARBA" id="ARBA00000085"/>
    </source>
</evidence>
<keyword evidence="5" id="KW-0547">Nucleotide-binding</keyword>
<dbReference type="GO" id="GO:0046983">
    <property type="term" value="F:protein dimerization activity"/>
    <property type="evidence" value="ECO:0007669"/>
    <property type="project" value="InterPro"/>
</dbReference>
<dbReference type="PANTHER" id="PTHR24421:SF10">
    <property type="entry name" value="NITRATE_NITRITE SENSOR PROTEIN NARQ"/>
    <property type="match status" value="1"/>
</dbReference>
<reference evidence="11 12" key="1">
    <citation type="submission" date="2018-06" db="EMBL/GenBank/DDBJ databases">
        <authorList>
            <consortium name="Pathogen Informatics"/>
            <person name="Doyle S."/>
        </authorList>
    </citation>
    <scope>NUCLEOTIDE SEQUENCE [LARGE SCALE GENOMIC DNA]</scope>
    <source>
        <strain evidence="11 12">NCTC10254</strain>
    </source>
</reference>
<feature type="transmembrane region" description="Helical" evidence="9">
    <location>
        <begin position="7"/>
        <end position="25"/>
    </location>
</feature>
<keyword evidence="9" id="KW-0472">Membrane</keyword>
<evidence type="ECO:0000256" key="4">
    <source>
        <dbReference type="ARBA" id="ARBA00022679"/>
    </source>
</evidence>
<dbReference type="GO" id="GO:0000155">
    <property type="term" value="F:phosphorelay sensor kinase activity"/>
    <property type="evidence" value="ECO:0007669"/>
    <property type="project" value="InterPro"/>
</dbReference>
<evidence type="ECO:0000256" key="5">
    <source>
        <dbReference type="ARBA" id="ARBA00022741"/>
    </source>
</evidence>
<dbReference type="InterPro" id="IPR011712">
    <property type="entry name" value="Sig_transdc_His_kin_sub3_dim/P"/>
</dbReference>
<feature type="transmembrane region" description="Helical" evidence="9">
    <location>
        <begin position="113"/>
        <end position="131"/>
    </location>
</feature>
<comment type="caution">
    <text evidence="11">The sequence shown here is derived from an EMBL/GenBank/DDBJ whole genome shotgun (WGS) entry which is preliminary data.</text>
</comment>
<dbReference type="Proteomes" id="UP000249886">
    <property type="component" value="Unassembled WGS sequence"/>
</dbReference>
<dbReference type="EC" id="2.7.13.3" evidence="2"/>
<accession>A0A6H9XP36</accession>
<dbReference type="RefSeq" id="WP_005526095.1">
    <property type="nucleotide sequence ID" value="NZ_CP050134.2"/>
</dbReference>
<evidence type="ECO:0000256" key="3">
    <source>
        <dbReference type="ARBA" id="ARBA00022553"/>
    </source>
</evidence>
<dbReference type="Pfam" id="PF07730">
    <property type="entry name" value="HisKA_3"/>
    <property type="match status" value="1"/>
</dbReference>
<evidence type="ECO:0000256" key="2">
    <source>
        <dbReference type="ARBA" id="ARBA00012438"/>
    </source>
</evidence>
<evidence type="ECO:0000256" key="8">
    <source>
        <dbReference type="ARBA" id="ARBA00023012"/>
    </source>
</evidence>
<keyword evidence="7" id="KW-0067">ATP-binding</keyword>